<accession>A0ABU1I9P2</accession>
<keyword evidence="3 11" id="KW-0813">Transport</keyword>
<dbReference type="InterPro" id="IPR000531">
    <property type="entry name" value="Beta-barrel_TonB"/>
</dbReference>
<keyword evidence="8 11" id="KW-0472">Membrane</keyword>
<dbReference type="CDD" id="cd01347">
    <property type="entry name" value="ligand_gated_channel"/>
    <property type="match status" value="1"/>
</dbReference>
<evidence type="ECO:0000256" key="8">
    <source>
        <dbReference type="ARBA" id="ARBA00023136"/>
    </source>
</evidence>
<evidence type="ECO:0000256" key="4">
    <source>
        <dbReference type="ARBA" id="ARBA00022452"/>
    </source>
</evidence>
<feature type="domain" description="TonB-dependent receptor-like beta-barrel" evidence="13">
    <location>
        <begin position="150"/>
        <end position="604"/>
    </location>
</feature>
<evidence type="ECO:0000313" key="15">
    <source>
        <dbReference type="Proteomes" id="UP001267710"/>
    </source>
</evidence>
<evidence type="ECO:0000256" key="5">
    <source>
        <dbReference type="ARBA" id="ARBA00022692"/>
    </source>
</evidence>
<dbReference type="Gene3D" id="2.170.130.10">
    <property type="entry name" value="TonB-dependent receptor, plug domain"/>
    <property type="match status" value="1"/>
</dbReference>
<dbReference type="Pfam" id="PF00593">
    <property type="entry name" value="TonB_dep_Rec_b-barrel"/>
    <property type="match status" value="1"/>
</dbReference>
<dbReference type="PANTHER" id="PTHR30069:SF29">
    <property type="entry name" value="HEMOGLOBIN AND HEMOGLOBIN-HAPTOGLOBIN-BINDING PROTEIN 1-RELATED"/>
    <property type="match status" value="1"/>
</dbReference>
<dbReference type="InterPro" id="IPR036942">
    <property type="entry name" value="Beta-barrel_TonB_sf"/>
</dbReference>
<dbReference type="PROSITE" id="PS52016">
    <property type="entry name" value="TONB_DEPENDENT_REC_3"/>
    <property type="match status" value="1"/>
</dbReference>
<dbReference type="InterPro" id="IPR010917">
    <property type="entry name" value="TonB_rcpt_CS"/>
</dbReference>
<proteinExistence type="inferred from homology"/>
<dbReference type="Gene3D" id="2.40.170.20">
    <property type="entry name" value="TonB-dependent receptor, beta-barrel domain"/>
    <property type="match status" value="1"/>
</dbReference>
<evidence type="ECO:0000259" key="13">
    <source>
        <dbReference type="Pfam" id="PF00593"/>
    </source>
</evidence>
<keyword evidence="6" id="KW-0732">Signal</keyword>
<dbReference type="Proteomes" id="UP001267710">
    <property type="component" value="Unassembled WGS sequence"/>
</dbReference>
<protein>
    <submittedName>
        <fullName evidence="14">Hemoglobin/transferrin/lactoferrin receptor protein</fullName>
    </submittedName>
</protein>
<evidence type="ECO:0000256" key="1">
    <source>
        <dbReference type="ARBA" id="ARBA00004571"/>
    </source>
</evidence>
<comment type="similarity">
    <text evidence="2 11">Belongs to the TonB-dependent receptor family.</text>
</comment>
<name>A0ABU1I9P2_9BURK</name>
<keyword evidence="10 11" id="KW-0998">Cell outer membrane</keyword>
<evidence type="ECO:0000256" key="6">
    <source>
        <dbReference type="ARBA" id="ARBA00022729"/>
    </source>
</evidence>
<evidence type="ECO:0000256" key="12">
    <source>
        <dbReference type="PROSITE-ProRule" id="PRU10144"/>
    </source>
</evidence>
<keyword evidence="5 11" id="KW-0812">Transmembrane</keyword>
<evidence type="ECO:0000256" key="3">
    <source>
        <dbReference type="ARBA" id="ARBA00022448"/>
    </source>
</evidence>
<evidence type="ECO:0000256" key="2">
    <source>
        <dbReference type="ARBA" id="ARBA00009810"/>
    </source>
</evidence>
<keyword evidence="15" id="KW-1185">Reference proteome</keyword>
<reference evidence="14 15" key="1">
    <citation type="submission" date="2023-08" db="EMBL/GenBank/DDBJ databases">
        <title>Functional and genomic diversity of the sorghum phyllosphere microbiome.</title>
        <authorList>
            <person name="Shade A."/>
        </authorList>
    </citation>
    <scope>NUCLEOTIDE SEQUENCE [LARGE SCALE GENOMIC DNA]</scope>
    <source>
        <strain evidence="14 15">SORGH_AS_0335</strain>
    </source>
</reference>
<dbReference type="SUPFAM" id="SSF56935">
    <property type="entry name" value="Porins"/>
    <property type="match status" value="1"/>
</dbReference>
<keyword evidence="9 14" id="KW-0675">Receptor</keyword>
<dbReference type="PROSITE" id="PS01156">
    <property type="entry name" value="TONB_DEPENDENT_REC_2"/>
    <property type="match status" value="1"/>
</dbReference>
<evidence type="ECO:0000256" key="7">
    <source>
        <dbReference type="ARBA" id="ARBA00023077"/>
    </source>
</evidence>
<comment type="subcellular location">
    <subcellularLocation>
        <location evidence="1 11">Cell outer membrane</location>
        <topology evidence="1 11">Multi-pass membrane protein</topology>
    </subcellularLocation>
</comment>
<evidence type="ECO:0000256" key="10">
    <source>
        <dbReference type="ARBA" id="ARBA00023237"/>
    </source>
</evidence>
<dbReference type="InterPro" id="IPR039426">
    <property type="entry name" value="TonB-dep_rcpt-like"/>
</dbReference>
<keyword evidence="7" id="KW-0798">TonB box</keyword>
<dbReference type="InterPro" id="IPR037066">
    <property type="entry name" value="Plug_dom_sf"/>
</dbReference>
<dbReference type="RefSeq" id="WP_309827832.1">
    <property type="nucleotide sequence ID" value="NZ_JAVIZX010000001.1"/>
</dbReference>
<organism evidence="14 15">
    <name type="scientific">Paracidovorax wautersii</name>
    <dbReference type="NCBI Taxonomy" id="1177982"/>
    <lineage>
        <taxon>Bacteria</taxon>
        <taxon>Pseudomonadati</taxon>
        <taxon>Pseudomonadota</taxon>
        <taxon>Betaproteobacteria</taxon>
        <taxon>Burkholderiales</taxon>
        <taxon>Comamonadaceae</taxon>
        <taxon>Paracidovorax</taxon>
    </lineage>
</organism>
<gene>
    <name evidence="14" type="ORF">QE399_001615</name>
</gene>
<evidence type="ECO:0000313" key="14">
    <source>
        <dbReference type="EMBL" id="MDR6213926.1"/>
    </source>
</evidence>
<sequence>MPPPRPYVSRVGVNTFGAGRDFIDPEMFSSAQIQSGTTPARRTAGGIGGAVSFRTKAASDYLRDDKPSYLGAKIGYDSADRSWNESFTGALRSGDADGLIAYSRRDGHASRNHSPSVDSYPNDWHSNALLLKGGLRVDGSNRLELSADLYRRQNDTFFHGWNNAGTALTEASRQASDTERNTLQLTHQWTPRNAWVDHADTRLFYQDTATRDLTDTTTLATGAAVRNRSENRTRTWGLSTTADKRIGRHLLSFGANASTQDVDRPWEVEGFMKPQPDTTTDRLGAFVQDEIIFDAGGQRLAVIPALRVDRVKIQTRDLSNFVGGVLTEQDVQRLYGSPPATTIVSPSLAVTYDLAPRLRSYAQYKRAGRAPSPGEIFGSWNMASNYATGNQYALVGNRDLKEETSDAFELGLTGHPTAGVQLHSALFYTRYSDFIAYTRYTRASAPGLFTNVPAHIGTIYQAENRDEATIYGFELSARLEHGQWSPAAQGLYTTWALGLSRGTSRSNYAGDRKVDLDSVLPRKAIIGVGYDAPMRRWGLNLTGTFVAGKRAEATNRDSFTNNPGASLGDASTELFRVPGYATFDLSGYWQLNPSVRLQAGIYNLGDKRYWDYASARNLQPALARDQRDIELLTSAGRTVAVSMSVAF</sequence>
<dbReference type="PANTHER" id="PTHR30069">
    <property type="entry name" value="TONB-DEPENDENT OUTER MEMBRANE RECEPTOR"/>
    <property type="match status" value="1"/>
</dbReference>
<comment type="caution">
    <text evidence="14">The sequence shown here is derived from an EMBL/GenBank/DDBJ whole genome shotgun (WGS) entry which is preliminary data.</text>
</comment>
<keyword evidence="4 11" id="KW-1134">Transmembrane beta strand</keyword>
<dbReference type="EMBL" id="JAVIZX010000001">
    <property type="protein sequence ID" value="MDR6213926.1"/>
    <property type="molecule type" value="Genomic_DNA"/>
</dbReference>
<evidence type="ECO:0000256" key="11">
    <source>
        <dbReference type="PROSITE-ProRule" id="PRU01360"/>
    </source>
</evidence>
<evidence type="ECO:0000256" key="9">
    <source>
        <dbReference type="ARBA" id="ARBA00023170"/>
    </source>
</evidence>
<feature type="short sequence motif" description="TonB C-terminal box" evidence="12">
    <location>
        <begin position="630"/>
        <end position="647"/>
    </location>
</feature>